<evidence type="ECO:0000313" key="3">
    <source>
        <dbReference type="EMBL" id="THG90394.1"/>
    </source>
</evidence>
<feature type="transmembrane region" description="Helical" evidence="1">
    <location>
        <begin position="36"/>
        <end position="56"/>
    </location>
</feature>
<reference evidence="3 5" key="2">
    <citation type="submission" date="2014-01" db="EMBL/GenBank/DDBJ databases">
        <title>Draft genome sequencing of Bacillus alcalophilus CGMCC 1.3604.</title>
        <authorList>
            <person name="Yang J."/>
            <person name="Diao L."/>
            <person name="Yang S."/>
        </authorList>
    </citation>
    <scope>NUCLEOTIDE SEQUENCE [LARGE SCALE GENOMIC DNA]</scope>
    <source>
        <strain evidence="3 5">CGMCC 1.3604</strain>
    </source>
</reference>
<dbReference type="Proteomes" id="UP000297014">
    <property type="component" value="Unassembled WGS sequence"/>
</dbReference>
<dbReference type="RefSeq" id="WP_003324333.1">
    <property type="nucleotide sequence ID" value="NZ_ALPT02000078.1"/>
</dbReference>
<sequence>MGPGWVVGILLGIVLLLLLIGAPLKPLRFIGQLSVRFIIGALLLFFINVVGASFNFHIPINGITTAVSGILGVPGVVLLILVKQLIV</sequence>
<dbReference type="AlphaFoldDB" id="A0A094YRK9"/>
<keyword evidence="1" id="KW-0472">Membrane</keyword>
<dbReference type="EMBL" id="ALPT02000078">
    <property type="protein sequence ID" value="KGA96132.1"/>
    <property type="molecule type" value="Genomic_DNA"/>
</dbReference>
<evidence type="ECO:0000313" key="2">
    <source>
        <dbReference type="EMBL" id="KGA96132.1"/>
    </source>
</evidence>
<dbReference type="OrthoDB" id="2692225at2"/>
<keyword evidence="1" id="KW-0812">Transmembrane</keyword>
<feature type="transmembrane region" description="Helical" evidence="1">
    <location>
        <begin position="62"/>
        <end position="82"/>
    </location>
</feature>
<dbReference type="InterPro" id="IPR010001">
    <property type="entry name" value="BofA"/>
</dbReference>
<proteinExistence type="predicted"/>
<keyword evidence="1" id="KW-1133">Transmembrane helix</keyword>
<dbReference type="STRING" id="1218173.BALCAV_0218045"/>
<dbReference type="NCBIfam" id="TIGR02862">
    <property type="entry name" value="spore_BofA"/>
    <property type="match status" value="1"/>
</dbReference>
<keyword evidence="4" id="KW-1185">Reference proteome</keyword>
<dbReference type="EMBL" id="JALP01000155">
    <property type="protein sequence ID" value="THG90394.1"/>
    <property type="molecule type" value="Genomic_DNA"/>
</dbReference>
<evidence type="ECO:0000256" key="1">
    <source>
        <dbReference type="SAM" id="Phobius"/>
    </source>
</evidence>
<dbReference type="eggNOG" id="ENOG50333K6">
    <property type="taxonomic scope" value="Bacteria"/>
</dbReference>
<name>A0A094YRK9_ALKAL</name>
<gene>
    <name evidence="3" type="ORF">AJ85_10930</name>
    <name evidence="2" type="ORF">BALCAV_0218045</name>
</gene>
<feature type="transmembrane region" description="Helical" evidence="1">
    <location>
        <begin position="6"/>
        <end position="24"/>
    </location>
</feature>
<dbReference type="Pfam" id="PF07441">
    <property type="entry name" value="BofA"/>
    <property type="match status" value="1"/>
</dbReference>
<evidence type="ECO:0000313" key="4">
    <source>
        <dbReference type="Proteomes" id="UP000002754"/>
    </source>
</evidence>
<comment type="caution">
    <text evidence="2">The sequence shown here is derived from an EMBL/GenBank/DDBJ whole genome shotgun (WGS) entry which is preliminary data.</text>
</comment>
<evidence type="ECO:0000313" key="5">
    <source>
        <dbReference type="Proteomes" id="UP000297014"/>
    </source>
</evidence>
<accession>A0A094YRK9</accession>
<dbReference type="Proteomes" id="UP000002754">
    <property type="component" value="Unassembled WGS sequence"/>
</dbReference>
<protein>
    <submittedName>
        <fullName evidence="3">Pro-sigmaK processing inhibitor BofA</fullName>
    </submittedName>
    <submittedName>
        <fullName evidence="2">Sigma-K factor-processing regulatory protein BofA</fullName>
    </submittedName>
</protein>
<reference evidence="2 4" key="1">
    <citation type="journal article" date="2014" name="Genome Announc.">
        <title>Draft Genome Sequence of Bacillus alcalophilus AV1934, a Classic Alkaliphile Isolated from Human Feces in 1934.</title>
        <authorList>
            <person name="Attie O."/>
            <person name="Jayaprakash A."/>
            <person name="Shah H."/>
            <person name="Paulsen I.T."/>
            <person name="Morino M."/>
            <person name="Takahashi Y."/>
            <person name="Narumi I."/>
            <person name="Sachidanandam R."/>
            <person name="Satoh K."/>
            <person name="Ito M."/>
            <person name="Krulwich T.A."/>
        </authorList>
    </citation>
    <scope>NUCLEOTIDE SEQUENCE [LARGE SCALE GENOMIC DNA]</scope>
    <source>
        <strain evidence="2 4">AV1934</strain>
    </source>
</reference>
<organism evidence="2 4">
    <name type="scientific">Alkalihalobacillus alcalophilus ATCC 27647 = CGMCC 1.3604</name>
    <dbReference type="NCBI Taxonomy" id="1218173"/>
    <lineage>
        <taxon>Bacteria</taxon>
        <taxon>Bacillati</taxon>
        <taxon>Bacillota</taxon>
        <taxon>Bacilli</taxon>
        <taxon>Bacillales</taxon>
        <taxon>Bacillaceae</taxon>
        <taxon>Alkalihalobacillus</taxon>
    </lineage>
</organism>